<dbReference type="Gene3D" id="1.20.58.2240">
    <property type="match status" value="1"/>
</dbReference>
<dbReference type="InterPro" id="IPR018484">
    <property type="entry name" value="FGGY_N"/>
</dbReference>
<dbReference type="InterPro" id="IPR006003">
    <property type="entry name" value="FGGY_RbtK-like"/>
</dbReference>
<dbReference type="InterPro" id="IPR018485">
    <property type="entry name" value="FGGY_C"/>
</dbReference>
<dbReference type="CDD" id="cd07782">
    <property type="entry name" value="ASKHA_NBD_FGGY_D-RBK"/>
    <property type="match status" value="1"/>
</dbReference>
<comment type="similarity">
    <text evidence="1">Belongs to the FGGY kinase family.</text>
</comment>
<dbReference type="RefSeq" id="WP_169625865.1">
    <property type="nucleotide sequence ID" value="NZ_JABBNT010000004.1"/>
</dbReference>
<comment type="caution">
    <text evidence="6">The sequence shown here is derived from an EMBL/GenBank/DDBJ whole genome shotgun (WGS) entry which is preliminary data.</text>
</comment>
<accession>A0A7Y0E1D1</accession>
<evidence type="ECO:0000259" key="4">
    <source>
        <dbReference type="Pfam" id="PF00370"/>
    </source>
</evidence>
<dbReference type="EMBL" id="JABBNT010000004">
    <property type="protein sequence ID" value="NMM45467.1"/>
    <property type="molecule type" value="Genomic_DNA"/>
</dbReference>
<dbReference type="SUPFAM" id="SSF53067">
    <property type="entry name" value="Actin-like ATPase domain"/>
    <property type="match status" value="2"/>
</dbReference>
<evidence type="ECO:0000313" key="7">
    <source>
        <dbReference type="Proteomes" id="UP000539372"/>
    </source>
</evidence>
<reference evidence="6 7" key="1">
    <citation type="submission" date="2020-04" db="EMBL/GenBank/DDBJ databases">
        <title>Rhodospirillaceae bacterium KN72 isolated from deep sea.</title>
        <authorList>
            <person name="Zhang D.-C."/>
        </authorList>
    </citation>
    <scope>NUCLEOTIDE SEQUENCE [LARGE SCALE GENOMIC DNA]</scope>
    <source>
        <strain evidence="6 7">KN72</strain>
    </source>
</reference>
<evidence type="ECO:0000256" key="3">
    <source>
        <dbReference type="ARBA" id="ARBA00022777"/>
    </source>
</evidence>
<sequence>MPSIFCAIDVGTRAARAGFFTGNGEMLSRAAEPIALHMPESGRAEHDSQEIWTAVCRAVAAARKAAGVAPEDVGAIAFDATCSLVLISDTGKRPALSPSDGGAVWDTISWMDHRAEREARVCTATGHRVLDYAGGVMSPEMQVPKLMWVKRNRPEIWASMSAAMDLTDYLAWRACGSGERSRCTLTGKWTFLDHDNGWQHDFFDRVGLEDIVEHGALPAAAVAPGTCLGTLSARAAADLGLTRGCKVAAGLIDAFAGSLGVIGPNAESEGERHLALIAGTSTCVMGISLSECRVPGAWGPYRGAILPGRWAIEAGQSATGALLDYLIRSFSEGLEPTDTTHDRIVARIERLQLEDGEDLARDLHILPDLHGKRSPHADPTARGVFSGMTLDRSFDGLCRVYWRAAVSLGLGLRQVVDHFNDHGFRIDTLHLTGGHARNSLLRRIYADATGCTIRVNESGDAVLLGSAMVARAAFTGGADNLADTARDMAQPYREITPRAERRAAMDRDYRIFQRLAEHRRELTALSEQTQP</sequence>
<dbReference type="Pfam" id="PF00370">
    <property type="entry name" value="FGGY_N"/>
    <property type="match status" value="1"/>
</dbReference>
<dbReference type="Gene3D" id="3.30.420.40">
    <property type="match status" value="1"/>
</dbReference>
<evidence type="ECO:0000256" key="1">
    <source>
        <dbReference type="ARBA" id="ARBA00009156"/>
    </source>
</evidence>
<dbReference type="Pfam" id="PF02782">
    <property type="entry name" value="FGGY_C"/>
    <property type="match status" value="1"/>
</dbReference>
<organism evidence="6 7">
    <name type="scientific">Pacificispira spongiicola</name>
    <dbReference type="NCBI Taxonomy" id="2729598"/>
    <lineage>
        <taxon>Bacteria</taxon>
        <taxon>Pseudomonadati</taxon>
        <taxon>Pseudomonadota</taxon>
        <taxon>Alphaproteobacteria</taxon>
        <taxon>Rhodospirillales</taxon>
        <taxon>Rhodospirillaceae</taxon>
        <taxon>Pacificispira</taxon>
    </lineage>
</organism>
<dbReference type="InterPro" id="IPR043129">
    <property type="entry name" value="ATPase_NBD"/>
</dbReference>
<name>A0A7Y0E1D1_9PROT</name>
<dbReference type="Proteomes" id="UP000539372">
    <property type="component" value="Unassembled WGS sequence"/>
</dbReference>
<dbReference type="GO" id="GO:0019321">
    <property type="term" value="P:pentose metabolic process"/>
    <property type="evidence" value="ECO:0007669"/>
    <property type="project" value="TreeGrafter"/>
</dbReference>
<dbReference type="PANTHER" id="PTHR43435">
    <property type="entry name" value="RIBULOKINASE"/>
    <property type="match status" value="1"/>
</dbReference>
<gene>
    <name evidence="6" type="ORF">HH303_13315</name>
</gene>
<protein>
    <submittedName>
        <fullName evidence="6">FGGY family pentulose kinase</fullName>
    </submittedName>
</protein>
<evidence type="ECO:0000313" key="6">
    <source>
        <dbReference type="EMBL" id="NMM45467.1"/>
    </source>
</evidence>
<keyword evidence="7" id="KW-1185">Reference proteome</keyword>
<evidence type="ECO:0000256" key="2">
    <source>
        <dbReference type="ARBA" id="ARBA00022679"/>
    </source>
</evidence>
<dbReference type="NCBIfam" id="TIGR01315">
    <property type="entry name" value="5C_CHO_kinase"/>
    <property type="match status" value="1"/>
</dbReference>
<dbReference type="AlphaFoldDB" id="A0A7Y0E1D1"/>
<dbReference type="InterPro" id="IPR000577">
    <property type="entry name" value="Carb_kinase_FGGY"/>
</dbReference>
<feature type="domain" description="Carbohydrate kinase FGGY N-terminal" evidence="4">
    <location>
        <begin position="6"/>
        <end position="260"/>
    </location>
</feature>
<proteinExistence type="inferred from homology"/>
<evidence type="ECO:0000259" key="5">
    <source>
        <dbReference type="Pfam" id="PF02782"/>
    </source>
</evidence>
<keyword evidence="3 6" id="KW-0418">Kinase</keyword>
<feature type="domain" description="Carbohydrate kinase FGGY C-terminal" evidence="5">
    <location>
        <begin position="274"/>
        <end position="473"/>
    </location>
</feature>
<dbReference type="GO" id="GO:0019150">
    <property type="term" value="F:D-ribulokinase activity"/>
    <property type="evidence" value="ECO:0007669"/>
    <property type="project" value="TreeGrafter"/>
</dbReference>
<keyword evidence="2" id="KW-0808">Transferase</keyword>
<dbReference type="PIRSF" id="PIRSF000538">
    <property type="entry name" value="GlpK"/>
    <property type="match status" value="1"/>
</dbReference>
<dbReference type="GO" id="GO:0005737">
    <property type="term" value="C:cytoplasm"/>
    <property type="evidence" value="ECO:0007669"/>
    <property type="project" value="TreeGrafter"/>
</dbReference>
<dbReference type="PANTHER" id="PTHR43435:SF4">
    <property type="entry name" value="FGGY CARBOHYDRATE KINASE DOMAIN-CONTAINING PROTEIN"/>
    <property type="match status" value="1"/>
</dbReference>